<comment type="caution">
    <text evidence="1">The sequence shown here is derived from an EMBL/GenBank/DDBJ whole genome shotgun (WGS) entry which is preliminary data.</text>
</comment>
<dbReference type="EMBL" id="JABEQY010000008">
    <property type="protein sequence ID" value="NNH63736.1"/>
    <property type="molecule type" value="Genomic_DNA"/>
</dbReference>
<dbReference type="Proteomes" id="UP000530654">
    <property type="component" value="Unassembled WGS sequence"/>
</dbReference>
<name>A0A7Y2R3L3_9HYPH</name>
<gene>
    <name evidence="1" type="ORF">HLI17_10550</name>
</gene>
<proteinExistence type="predicted"/>
<evidence type="ECO:0000313" key="2">
    <source>
        <dbReference type="Proteomes" id="UP000530654"/>
    </source>
</evidence>
<accession>A0A7Y2R3L3</accession>
<protein>
    <submittedName>
        <fullName evidence="1">DUF429 domain-containing protein</fullName>
    </submittedName>
</protein>
<sequence>MRTKPGHHRCRSTPWRRIVILLDAEIQGVQDALLLPSSDARGYELKTFEDALDAVVCAWVGTCALAGRARAHGKSAIRVPVLSESRPMGSH</sequence>
<reference evidence="1 2" key="1">
    <citation type="submission" date="2020-04" db="EMBL/GenBank/DDBJ databases">
        <title>Rhizobium bacterial biofertilizers improve the content of phenolic compounds of Lactuca sativa L. under non-saline and saline-stress conditions.</title>
        <authorList>
            <person name="Ayuso-Calles M."/>
            <person name="Garcia-Estevez I."/>
            <person name="Jimenez-Gomez A."/>
            <person name="Flores-Felix J.D."/>
            <person name="Escribano-Bailon M."/>
            <person name="Rivas R."/>
        </authorList>
    </citation>
    <scope>NUCLEOTIDE SEQUENCE [LARGE SCALE GENOMIC DNA]</scope>
    <source>
        <strain evidence="1 2">GPTR02</strain>
    </source>
</reference>
<organism evidence="1 2">
    <name type="scientific">Rhizobium laguerreae</name>
    <dbReference type="NCBI Taxonomy" id="1076926"/>
    <lineage>
        <taxon>Bacteria</taxon>
        <taxon>Pseudomonadati</taxon>
        <taxon>Pseudomonadota</taxon>
        <taxon>Alphaproteobacteria</taxon>
        <taxon>Hyphomicrobiales</taxon>
        <taxon>Rhizobiaceae</taxon>
        <taxon>Rhizobium/Agrobacterium group</taxon>
        <taxon>Rhizobium</taxon>
    </lineage>
</organism>
<dbReference type="AlphaFoldDB" id="A0A7Y2R3L3"/>
<evidence type="ECO:0000313" key="1">
    <source>
        <dbReference type="EMBL" id="NNH63736.1"/>
    </source>
</evidence>